<dbReference type="GO" id="GO:0004497">
    <property type="term" value="F:monooxygenase activity"/>
    <property type="evidence" value="ECO:0007669"/>
    <property type="project" value="UniProtKB-KW"/>
</dbReference>
<evidence type="ECO:0000256" key="2">
    <source>
        <dbReference type="ARBA" id="ARBA00022630"/>
    </source>
</evidence>
<dbReference type="STRING" id="1076935.U4LWB3"/>
<dbReference type="InterPro" id="IPR002938">
    <property type="entry name" value="FAD-bd"/>
</dbReference>
<dbReference type="InterPro" id="IPR050493">
    <property type="entry name" value="FAD-dep_Monooxygenase_BioMet"/>
</dbReference>
<sequence>MPTCDIPKQAPYNILIVGAGLGGLATAIALRKKGHNVHVLEGAPALGEVGAGIQIPPNSTRLLEAWGLKDALMKKIVWPKAINMRRYDTGAVIGITPLDPTMQKAYGYPYWLIHRADYQQILCDAAIAEGAKVTFGAYVLDCDQDNVTVTLANGEVLSADLIIGADGISPLQCAKRNANAPYPGIKSRVREFAVMPEEIVEPRTTTNCAYRATVPGELMRADPELKKLIEEPYSNCWIGYRRHIMAYPIREGQLYNLVMSHPGAAAVGKWNEPGNLDEMKAHYAGWDPILDKVLDKVKACLKWKLADLPVLSRWVSRSGKVVLIGDAAHAMVPYLAQGAAQAIEDAATLAECISRTRSTDDFGAVLRVFQLIRKPRCEKIQKGSMENGDIWHMPDGPEQVARDADMKITMDLLAAEAAGIPTEKLAKTGKSNPNRWSDEEFQPWLFGHDAVAHANAQLDLLLKL</sequence>
<accession>U4LWB3</accession>
<gene>
    <name evidence="8" type="ORF">PCON_01338</name>
</gene>
<keyword evidence="5" id="KW-0503">Monooxygenase</keyword>
<keyword evidence="9" id="KW-1185">Reference proteome</keyword>
<evidence type="ECO:0000313" key="9">
    <source>
        <dbReference type="Proteomes" id="UP000018144"/>
    </source>
</evidence>
<keyword evidence="4" id="KW-0560">Oxidoreductase</keyword>
<keyword evidence="6" id="KW-0812">Transmembrane</keyword>
<dbReference type="OMA" id="MTGWMGP"/>
<reference evidence="8 9" key="1">
    <citation type="journal article" date="2013" name="PLoS Genet.">
        <title>The genome and development-dependent transcriptomes of Pyronema confluens: a window into fungal evolution.</title>
        <authorList>
            <person name="Traeger S."/>
            <person name="Altegoer F."/>
            <person name="Freitag M."/>
            <person name="Gabaldon T."/>
            <person name="Kempken F."/>
            <person name="Kumar A."/>
            <person name="Marcet-Houben M."/>
            <person name="Poggeler S."/>
            <person name="Stajich J.E."/>
            <person name="Nowrousian M."/>
        </authorList>
    </citation>
    <scope>NUCLEOTIDE SEQUENCE [LARGE SCALE GENOMIC DNA]</scope>
    <source>
        <strain evidence="9">CBS 100304</strain>
        <tissue evidence="8">Vegetative mycelium</tissue>
    </source>
</reference>
<evidence type="ECO:0000256" key="4">
    <source>
        <dbReference type="ARBA" id="ARBA00023002"/>
    </source>
</evidence>
<comment type="similarity">
    <text evidence="1">Belongs to the paxM FAD-dependent monooxygenase family.</text>
</comment>
<evidence type="ECO:0000256" key="6">
    <source>
        <dbReference type="SAM" id="Phobius"/>
    </source>
</evidence>
<keyword evidence="3" id="KW-0274">FAD</keyword>
<dbReference type="AlphaFoldDB" id="U4LWB3"/>
<feature type="transmembrane region" description="Helical" evidence="6">
    <location>
        <begin position="12"/>
        <end position="30"/>
    </location>
</feature>
<keyword evidence="6" id="KW-1133">Transmembrane helix</keyword>
<protein>
    <submittedName>
        <fullName evidence="8">Similar to 3-hydroxybenzoate 6-hydroxylase acc. no. Q3S4B7</fullName>
    </submittedName>
</protein>
<evidence type="ECO:0000256" key="1">
    <source>
        <dbReference type="ARBA" id="ARBA00007992"/>
    </source>
</evidence>
<proteinExistence type="inferred from homology"/>
<dbReference type="PRINTS" id="PR00420">
    <property type="entry name" value="RNGMNOXGNASE"/>
</dbReference>
<dbReference type="SUPFAM" id="SSF51905">
    <property type="entry name" value="FAD/NAD(P)-binding domain"/>
    <property type="match status" value="1"/>
</dbReference>
<feature type="domain" description="FAD-binding" evidence="7">
    <location>
        <begin position="13"/>
        <end position="353"/>
    </location>
</feature>
<name>U4LWB3_PYROM</name>
<dbReference type="Pfam" id="PF01494">
    <property type="entry name" value="FAD_binding_3"/>
    <property type="match status" value="1"/>
</dbReference>
<dbReference type="eggNOG" id="KOG2614">
    <property type="taxonomic scope" value="Eukaryota"/>
</dbReference>
<dbReference type="PANTHER" id="PTHR13789">
    <property type="entry name" value="MONOOXYGENASE"/>
    <property type="match status" value="1"/>
</dbReference>
<evidence type="ECO:0000256" key="3">
    <source>
        <dbReference type="ARBA" id="ARBA00022827"/>
    </source>
</evidence>
<dbReference type="Proteomes" id="UP000018144">
    <property type="component" value="Unassembled WGS sequence"/>
</dbReference>
<dbReference type="Gene3D" id="3.50.50.60">
    <property type="entry name" value="FAD/NAD(P)-binding domain"/>
    <property type="match status" value="1"/>
</dbReference>
<organism evidence="8 9">
    <name type="scientific">Pyronema omphalodes (strain CBS 100304)</name>
    <name type="common">Pyronema confluens</name>
    <dbReference type="NCBI Taxonomy" id="1076935"/>
    <lineage>
        <taxon>Eukaryota</taxon>
        <taxon>Fungi</taxon>
        <taxon>Dikarya</taxon>
        <taxon>Ascomycota</taxon>
        <taxon>Pezizomycotina</taxon>
        <taxon>Pezizomycetes</taxon>
        <taxon>Pezizales</taxon>
        <taxon>Pyronemataceae</taxon>
        <taxon>Pyronema</taxon>
    </lineage>
</organism>
<dbReference type="GO" id="GO:0071949">
    <property type="term" value="F:FAD binding"/>
    <property type="evidence" value="ECO:0007669"/>
    <property type="project" value="InterPro"/>
</dbReference>
<dbReference type="InterPro" id="IPR036188">
    <property type="entry name" value="FAD/NAD-bd_sf"/>
</dbReference>
<dbReference type="SUPFAM" id="SSF54373">
    <property type="entry name" value="FAD-linked reductases, C-terminal domain"/>
    <property type="match status" value="1"/>
</dbReference>
<dbReference type="EMBL" id="HF936132">
    <property type="protein sequence ID" value="CCX33496.1"/>
    <property type="molecule type" value="Genomic_DNA"/>
</dbReference>
<evidence type="ECO:0000259" key="7">
    <source>
        <dbReference type="Pfam" id="PF01494"/>
    </source>
</evidence>
<keyword evidence="6" id="KW-0472">Membrane</keyword>
<keyword evidence="2" id="KW-0285">Flavoprotein</keyword>
<evidence type="ECO:0000313" key="8">
    <source>
        <dbReference type="EMBL" id="CCX33496.1"/>
    </source>
</evidence>
<dbReference type="PANTHER" id="PTHR13789:SF147">
    <property type="entry name" value="PUTATIVE (AFU_ORTHOLOGUE AFUA_2G01950)-RELATED"/>
    <property type="match status" value="1"/>
</dbReference>
<evidence type="ECO:0000256" key="5">
    <source>
        <dbReference type="ARBA" id="ARBA00023033"/>
    </source>
</evidence>
<dbReference type="OrthoDB" id="16820at2759"/>